<evidence type="ECO:0000256" key="7">
    <source>
        <dbReference type="ARBA" id="ARBA00022989"/>
    </source>
</evidence>
<evidence type="ECO:0000313" key="12">
    <source>
        <dbReference type="Proteomes" id="UP000439522"/>
    </source>
</evidence>
<dbReference type="PROSITE" id="PS50928">
    <property type="entry name" value="ABC_TM1"/>
    <property type="match status" value="1"/>
</dbReference>
<sequence length="416" mass="44707">MTDVVTPTRTPAFEARLKKRYRAEKRFRALGLGAIIFSVIVLLFLLVTMIGNGIGGFQRAEVRVPIDFTQAGLAADRAMLERDDAAERLRAQGLPEVVQFFAVKELGEAGGSELSPEAWREVASAIVDDPALLQRQQTFDLPASAGLAAGLAGEGSAEERQLARSLAREGKLAERFDPGFLTRSDATDPQAAGIWGALKGSMLTMLVTLALAFPIGVLAALYLEEYAPKNRWTELIEVSINNLAAVPSIIFGLLGLAVFLWIFPDMRSAPLIGGMTLALMTMPVIVISGRNAVKAVPPSIRDGALAIGASPVQVVFHHVLPLALPGILTGTIIGMARALGETAPLLMIGMRAFVATPPDGLTSPATVLPVQIFLWSDEIDRGFVERTSAAIIVLLIFLLVMNGLAIYLRNRFEKTW</sequence>
<feature type="transmembrane region" description="Helical" evidence="9">
    <location>
        <begin position="27"/>
        <end position="50"/>
    </location>
</feature>
<dbReference type="GO" id="GO:0035435">
    <property type="term" value="P:phosphate ion transmembrane transport"/>
    <property type="evidence" value="ECO:0007669"/>
    <property type="project" value="InterPro"/>
</dbReference>
<dbReference type="OrthoDB" id="9807065at2"/>
<evidence type="ECO:0000256" key="9">
    <source>
        <dbReference type="RuleBase" id="RU363043"/>
    </source>
</evidence>
<feature type="transmembrane region" description="Helical" evidence="9">
    <location>
        <begin position="314"/>
        <end position="336"/>
    </location>
</feature>
<dbReference type="NCBIfam" id="TIGR00974">
    <property type="entry name" value="3a0107s02c"/>
    <property type="match status" value="1"/>
</dbReference>
<dbReference type="InterPro" id="IPR024573">
    <property type="entry name" value="DUF3333"/>
</dbReference>
<evidence type="ECO:0000256" key="6">
    <source>
        <dbReference type="ARBA" id="ARBA00022692"/>
    </source>
</evidence>
<dbReference type="CDD" id="cd06261">
    <property type="entry name" value="TM_PBP2"/>
    <property type="match status" value="1"/>
</dbReference>
<dbReference type="SUPFAM" id="SSF161098">
    <property type="entry name" value="MetI-like"/>
    <property type="match status" value="1"/>
</dbReference>
<keyword evidence="5 9" id="KW-1003">Cell membrane</keyword>
<evidence type="ECO:0000259" key="10">
    <source>
        <dbReference type="PROSITE" id="PS50928"/>
    </source>
</evidence>
<dbReference type="Pfam" id="PF00528">
    <property type="entry name" value="BPD_transp_1"/>
    <property type="match status" value="1"/>
</dbReference>
<keyword evidence="4" id="KW-0813">Transport</keyword>
<dbReference type="Gene3D" id="1.10.3720.10">
    <property type="entry name" value="MetI-like"/>
    <property type="match status" value="1"/>
</dbReference>
<feature type="domain" description="ABC transmembrane type-1" evidence="10">
    <location>
        <begin position="198"/>
        <end position="405"/>
    </location>
</feature>
<evidence type="ECO:0000256" key="4">
    <source>
        <dbReference type="ARBA" id="ARBA00022448"/>
    </source>
</evidence>
<dbReference type="Pfam" id="PF11812">
    <property type="entry name" value="DUF3333"/>
    <property type="match status" value="1"/>
</dbReference>
<evidence type="ECO:0000256" key="3">
    <source>
        <dbReference type="ARBA" id="ARBA00016864"/>
    </source>
</evidence>
<accession>A0A6I4TBK9</accession>
<reference evidence="11 12" key="1">
    <citation type="submission" date="2019-12" db="EMBL/GenBank/DDBJ databases">
        <title>Genomic-based taxomic classification of the family Erythrobacteraceae.</title>
        <authorList>
            <person name="Xu L."/>
        </authorList>
    </citation>
    <scope>NUCLEOTIDE SEQUENCE [LARGE SCALE GENOMIC DNA]</scope>
    <source>
        <strain evidence="11 12">100921-2</strain>
    </source>
</reference>
<evidence type="ECO:0000256" key="8">
    <source>
        <dbReference type="ARBA" id="ARBA00023136"/>
    </source>
</evidence>
<gene>
    <name evidence="11" type="primary">pstA</name>
    <name evidence="11" type="ORF">GRI40_01960</name>
</gene>
<keyword evidence="6 9" id="KW-0812">Transmembrane</keyword>
<dbReference type="Proteomes" id="UP000439522">
    <property type="component" value="Unassembled WGS sequence"/>
</dbReference>
<dbReference type="InterPro" id="IPR000515">
    <property type="entry name" value="MetI-like"/>
</dbReference>
<evidence type="ECO:0000313" key="11">
    <source>
        <dbReference type="EMBL" id="MXO73986.1"/>
    </source>
</evidence>
<keyword evidence="12" id="KW-1185">Reference proteome</keyword>
<keyword evidence="7 9" id="KW-1133">Transmembrane helix</keyword>
<feature type="transmembrane region" description="Helical" evidence="9">
    <location>
        <begin position="269"/>
        <end position="293"/>
    </location>
</feature>
<comment type="similarity">
    <text evidence="2 9">Belongs to the binding-protein-dependent transport system permease family. CysTW subfamily.</text>
</comment>
<dbReference type="InterPro" id="IPR035906">
    <property type="entry name" value="MetI-like_sf"/>
</dbReference>
<feature type="transmembrane region" description="Helical" evidence="9">
    <location>
        <begin position="389"/>
        <end position="408"/>
    </location>
</feature>
<comment type="caution">
    <text evidence="11">The sequence shown here is derived from an EMBL/GenBank/DDBJ whole genome shotgun (WGS) entry which is preliminary data.</text>
</comment>
<proteinExistence type="inferred from homology"/>
<evidence type="ECO:0000256" key="2">
    <source>
        <dbReference type="ARBA" id="ARBA00007069"/>
    </source>
</evidence>
<feature type="transmembrane region" description="Helical" evidence="9">
    <location>
        <begin position="202"/>
        <end position="223"/>
    </location>
</feature>
<dbReference type="InterPro" id="IPR005672">
    <property type="entry name" value="Phosphate_PstA"/>
</dbReference>
<name>A0A6I4TBK9_9SPHN</name>
<dbReference type="EMBL" id="WTZA01000001">
    <property type="protein sequence ID" value="MXO73986.1"/>
    <property type="molecule type" value="Genomic_DNA"/>
</dbReference>
<dbReference type="GO" id="GO:0005886">
    <property type="term" value="C:plasma membrane"/>
    <property type="evidence" value="ECO:0007669"/>
    <property type="project" value="UniProtKB-SubCell"/>
</dbReference>
<feature type="transmembrane region" description="Helical" evidence="9">
    <location>
        <begin position="243"/>
        <end position="263"/>
    </location>
</feature>
<dbReference type="AlphaFoldDB" id="A0A6I4TBK9"/>
<dbReference type="GO" id="GO:0005315">
    <property type="term" value="F:phosphate transmembrane transporter activity"/>
    <property type="evidence" value="ECO:0007669"/>
    <property type="project" value="InterPro"/>
</dbReference>
<dbReference type="RefSeq" id="WP_160609784.1">
    <property type="nucleotide sequence ID" value="NZ_WTZA01000001.1"/>
</dbReference>
<dbReference type="PANTHER" id="PTHR43470:SF5">
    <property type="entry name" value="PHOSPHATE TRANSPORT SYSTEM PERMEASE PROTEIN PSTA"/>
    <property type="match status" value="1"/>
</dbReference>
<evidence type="ECO:0000256" key="1">
    <source>
        <dbReference type="ARBA" id="ARBA00004651"/>
    </source>
</evidence>
<evidence type="ECO:0000256" key="5">
    <source>
        <dbReference type="ARBA" id="ARBA00022475"/>
    </source>
</evidence>
<organism evidence="11 12">
    <name type="scientific">Tsuneonella aeria</name>
    <dbReference type="NCBI Taxonomy" id="1837929"/>
    <lineage>
        <taxon>Bacteria</taxon>
        <taxon>Pseudomonadati</taxon>
        <taxon>Pseudomonadota</taxon>
        <taxon>Alphaproteobacteria</taxon>
        <taxon>Sphingomonadales</taxon>
        <taxon>Erythrobacteraceae</taxon>
        <taxon>Tsuneonella</taxon>
    </lineage>
</organism>
<dbReference type="PANTHER" id="PTHR43470">
    <property type="entry name" value="PHOSPHATE TRANSPORT SYSTEM PERMEASE PROTEIN PSTA-RELATED"/>
    <property type="match status" value="1"/>
</dbReference>
<keyword evidence="8 9" id="KW-0472">Membrane</keyword>
<comment type="subcellular location">
    <subcellularLocation>
        <location evidence="9">Cell inner membrane</location>
        <topology evidence="9">Multi-pass membrane protein</topology>
    </subcellularLocation>
    <subcellularLocation>
        <location evidence="1">Cell membrane</location>
        <topology evidence="1">Multi-pass membrane protein</topology>
    </subcellularLocation>
</comment>
<protein>
    <recommendedName>
        <fullName evidence="3 9">Phosphate transport system permease protein PstA</fullName>
    </recommendedName>
</protein>